<dbReference type="AlphaFoldDB" id="A9EMV1"/>
<name>A9EMV1_SORC5</name>
<protein>
    <submittedName>
        <fullName evidence="2">Uncharacterized protein</fullName>
    </submittedName>
</protein>
<reference evidence="2 3" key="1">
    <citation type="journal article" date="2007" name="Nat. Biotechnol.">
        <title>Complete genome sequence of the myxobacterium Sorangium cellulosum.</title>
        <authorList>
            <person name="Schneiker S."/>
            <person name="Perlova O."/>
            <person name="Kaiser O."/>
            <person name="Gerth K."/>
            <person name="Alici A."/>
            <person name="Altmeyer M.O."/>
            <person name="Bartels D."/>
            <person name="Bekel T."/>
            <person name="Beyer S."/>
            <person name="Bode E."/>
            <person name="Bode H.B."/>
            <person name="Bolten C.J."/>
            <person name="Choudhuri J.V."/>
            <person name="Doss S."/>
            <person name="Elnakady Y.A."/>
            <person name="Frank B."/>
            <person name="Gaigalat L."/>
            <person name="Goesmann A."/>
            <person name="Groeger C."/>
            <person name="Gross F."/>
            <person name="Jelsbak L."/>
            <person name="Jelsbak L."/>
            <person name="Kalinowski J."/>
            <person name="Kegler C."/>
            <person name="Knauber T."/>
            <person name="Konietzny S."/>
            <person name="Kopp M."/>
            <person name="Krause L."/>
            <person name="Krug D."/>
            <person name="Linke B."/>
            <person name="Mahmud T."/>
            <person name="Martinez-Arias R."/>
            <person name="McHardy A.C."/>
            <person name="Merai M."/>
            <person name="Meyer F."/>
            <person name="Mormann S."/>
            <person name="Munoz-Dorado J."/>
            <person name="Perez J."/>
            <person name="Pradella S."/>
            <person name="Rachid S."/>
            <person name="Raddatz G."/>
            <person name="Rosenau F."/>
            <person name="Rueckert C."/>
            <person name="Sasse F."/>
            <person name="Scharfe M."/>
            <person name="Schuster S.C."/>
            <person name="Suen G."/>
            <person name="Treuner-Lange A."/>
            <person name="Velicer G.J."/>
            <person name="Vorholter F.-J."/>
            <person name="Weissman K.J."/>
            <person name="Welch R.D."/>
            <person name="Wenzel S.C."/>
            <person name="Whitworth D.E."/>
            <person name="Wilhelm S."/>
            <person name="Wittmann C."/>
            <person name="Bloecker H."/>
            <person name="Puehler A."/>
            <person name="Mueller R."/>
        </authorList>
    </citation>
    <scope>NUCLEOTIDE SEQUENCE [LARGE SCALE GENOMIC DNA]</scope>
    <source>
        <strain evidence="3">So ce56</strain>
    </source>
</reference>
<dbReference type="EMBL" id="AM746676">
    <property type="protein sequence ID" value="CAN90787.1"/>
    <property type="molecule type" value="Genomic_DNA"/>
</dbReference>
<accession>A9EMV1</accession>
<dbReference type="BioCyc" id="SCEL448385:SCE_RS03300-MONOMER"/>
<organism evidence="2 3">
    <name type="scientific">Sorangium cellulosum (strain So ce56)</name>
    <name type="common">Polyangium cellulosum (strain So ce56)</name>
    <dbReference type="NCBI Taxonomy" id="448385"/>
    <lineage>
        <taxon>Bacteria</taxon>
        <taxon>Pseudomonadati</taxon>
        <taxon>Myxococcota</taxon>
        <taxon>Polyangia</taxon>
        <taxon>Polyangiales</taxon>
        <taxon>Polyangiaceae</taxon>
        <taxon>Sorangium</taxon>
    </lineage>
</organism>
<evidence type="ECO:0000256" key="1">
    <source>
        <dbReference type="SAM" id="MobiDB-lite"/>
    </source>
</evidence>
<dbReference type="STRING" id="448385.sce0630"/>
<sequence>MTHDASDQHDDLEPPGDADPIVEACLADALGPYLGVLSPEELEDYRRFLTVFILTHPAAAPLHARLRAKGYVPAGSGAMAREGGGASEEAAAPDDGTSGGRH</sequence>
<keyword evidence="3" id="KW-1185">Reference proteome</keyword>
<gene>
    <name evidence="2" type="ordered locus">sce0630</name>
</gene>
<dbReference type="KEGG" id="scl:sce0630"/>
<feature type="region of interest" description="Disordered" evidence="1">
    <location>
        <begin position="1"/>
        <end position="20"/>
    </location>
</feature>
<dbReference type="HOGENOM" id="CLU_2275607_0_0_7"/>
<dbReference type="RefSeq" id="WP_012233265.1">
    <property type="nucleotide sequence ID" value="NC_010162.1"/>
</dbReference>
<proteinExistence type="predicted"/>
<dbReference type="Proteomes" id="UP000002139">
    <property type="component" value="Chromosome"/>
</dbReference>
<evidence type="ECO:0000313" key="3">
    <source>
        <dbReference type="Proteomes" id="UP000002139"/>
    </source>
</evidence>
<evidence type="ECO:0000313" key="2">
    <source>
        <dbReference type="EMBL" id="CAN90787.1"/>
    </source>
</evidence>
<dbReference type="OrthoDB" id="5520930at2"/>
<feature type="compositionally biased region" description="Basic and acidic residues" evidence="1">
    <location>
        <begin position="1"/>
        <end position="12"/>
    </location>
</feature>
<feature type="region of interest" description="Disordered" evidence="1">
    <location>
        <begin position="75"/>
        <end position="102"/>
    </location>
</feature>